<proteinExistence type="evidence at transcript level"/>
<evidence type="ECO:0000313" key="1">
    <source>
        <dbReference type="EMBL" id="AAS86675.1"/>
    </source>
</evidence>
<dbReference type="AlphaFoldDB" id="Q592W4"/>
<protein>
    <submittedName>
        <fullName evidence="1">Uncharacterized protein</fullName>
    </submittedName>
</protein>
<reference evidence="1" key="1">
    <citation type="submission" date="2004-03" db="EMBL/GenBank/DDBJ databases">
        <title>A genome-wide screening approach for membrane-targeted gene products.</title>
        <authorList>
            <person name="Jaaro H."/>
            <person name="Levy Z."/>
            <person name="Fainzilber M."/>
        </authorList>
    </citation>
    <scope>NUCLEOTIDE SEQUENCE</scope>
    <source>
        <tissue evidence="1">CNS</tissue>
    </source>
</reference>
<name>Q592W4_LYMST</name>
<dbReference type="EMBL" id="AY577349">
    <property type="protein sequence ID" value="AAS86675.1"/>
    <property type="molecule type" value="mRNA"/>
</dbReference>
<organism evidence="1">
    <name type="scientific">Lymnaea stagnalis</name>
    <name type="common">Great pond snail</name>
    <name type="synonym">Helix stagnalis</name>
    <dbReference type="NCBI Taxonomy" id="6523"/>
    <lineage>
        <taxon>Eukaryota</taxon>
        <taxon>Metazoa</taxon>
        <taxon>Spiralia</taxon>
        <taxon>Lophotrochozoa</taxon>
        <taxon>Mollusca</taxon>
        <taxon>Gastropoda</taxon>
        <taxon>Heterobranchia</taxon>
        <taxon>Euthyneura</taxon>
        <taxon>Panpulmonata</taxon>
        <taxon>Hygrophila</taxon>
        <taxon>Lymnaeoidea</taxon>
        <taxon>Lymnaeidae</taxon>
        <taxon>Lymnaea</taxon>
    </lineage>
</organism>
<feature type="non-terminal residue" evidence="1">
    <location>
        <position position="67"/>
    </location>
</feature>
<accession>Q592W4</accession>
<sequence length="67" mass="7604">EAEKKELNRHLYLSKMIFFKKLSKFLGSGTVKSNNVLSSLCHRCSQISFNSFADSSSRFLLGQNSNE</sequence>
<feature type="non-terminal residue" evidence="1">
    <location>
        <position position="1"/>
    </location>
</feature>